<comment type="function">
    <text evidence="9">Catalyzes the activation of phenylacetic acid (PA) to phenylacetyl-CoA (PA-CoA).</text>
</comment>
<gene>
    <name evidence="11" type="primary">paaK</name>
    <name evidence="11" type="ORF">SAMCFNEI73_Ch2911</name>
</gene>
<dbReference type="Gene3D" id="3.40.50.12780">
    <property type="entry name" value="N-terminal domain of ligase-like"/>
    <property type="match status" value="1"/>
</dbReference>
<comment type="catalytic activity">
    <reaction evidence="9">
        <text>2-phenylacetate + ATP + CoA = phenylacetyl-CoA + AMP + diphosphate</text>
        <dbReference type="Rhea" id="RHEA:20956"/>
        <dbReference type="ChEBI" id="CHEBI:18401"/>
        <dbReference type="ChEBI" id="CHEBI:30616"/>
        <dbReference type="ChEBI" id="CHEBI:33019"/>
        <dbReference type="ChEBI" id="CHEBI:57287"/>
        <dbReference type="ChEBI" id="CHEBI:57390"/>
        <dbReference type="ChEBI" id="CHEBI:456215"/>
        <dbReference type="EC" id="6.2.1.30"/>
    </reaction>
</comment>
<feature type="region of interest" description="Disordered" evidence="10">
    <location>
        <begin position="415"/>
        <end position="436"/>
    </location>
</feature>
<evidence type="ECO:0000256" key="6">
    <source>
        <dbReference type="ARBA" id="ARBA00066629"/>
    </source>
</evidence>
<evidence type="ECO:0000256" key="9">
    <source>
        <dbReference type="PIRNR" id="PIRNR006444"/>
    </source>
</evidence>
<dbReference type="InterPro" id="IPR045851">
    <property type="entry name" value="AMP-bd_C_sf"/>
</dbReference>
<proteinExistence type="inferred from homology"/>
<evidence type="ECO:0000256" key="1">
    <source>
        <dbReference type="ARBA" id="ARBA00011245"/>
    </source>
</evidence>
<evidence type="ECO:0000256" key="7">
    <source>
        <dbReference type="ARBA" id="ARBA00068695"/>
    </source>
</evidence>
<dbReference type="GO" id="GO:0010124">
    <property type="term" value="P:phenylacetate catabolic process"/>
    <property type="evidence" value="ECO:0007669"/>
    <property type="project" value="UniProtKB-UniRule"/>
</dbReference>
<name>A0A1L3LQ16_9HYPH</name>
<dbReference type="InterPro" id="IPR000873">
    <property type="entry name" value="AMP-dep_synth/lig_dom"/>
</dbReference>
<evidence type="ECO:0000256" key="10">
    <source>
        <dbReference type="SAM" id="MobiDB-lite"/>
    </source>
</evidence>
<dbReference type="Proteomes" id="UP000182306">
    <property type="component" value="Chromosome"/>
</dbReference>
<dbReference type="STRING" id="194963.SAMCFNEI73_Ch2911"/>
<comment type="subunit">
    <text evidence="1">Monomer.</text>
</comment>
<comment type="pathway">
    <text evidence="4 9">Aromatic compound metabolism; phenylacetate degradation.</text>
</comment>
<dbReference type="SUPFAM" id="SSF56801">
    <property type="entry name" value="Acetyl-CoA synthetase-like"/>
    <property type="match status" value="1"/>
</dbReference>
<dbReference type="PANTHER" id="PTHR43439">
    <property type="entry name" value="PHENYLACETATE-COENZYME A LIGASE"/>
    <property type="match status" value="1"/>
</dbReference>
<dbReference type="GO" id="GO:0000166">
    <property type="term" value="F:nucleotide binding"/>
    <property type="evidence" value="ECO:0007669"/>
    <property type="project" value="UniProtKB-KW"/>
</dbReference>
<dbReference type="InterPro" id="IPR028154">
    <property type="entry name" value="AMP-dep_Lig_C"/>
</dbReference>
<dbReference type="GO" id="GO:0047475">
    <property type="term" value="F:phenylacetate-CoA ligase activity"/>
    <property type="evidence" value="ECO:0007669"/>
    <property type="project" value="UniProtKB-EC"/>
</dbReference>
<dbReference type="UniPathway" id="UPA00930"/>
<dbReference type="PIRSF" id="PIRSF006444">
    <property type="entry name" value="PaaK"/>
    <property type="match status" value="1"/>
</dbReference>
<evidence type="ECO:0000313" key="11">
    <source>
        <dbReference type="EMBL" id="APG92184.1"/>
    </source>
</evidence>
<dbReference type="FunFam" id="3.40.50.12780:FF:000016">
    <property type="entry name" value="Phenylacetate-coenzyme A ligase"/>
    <property type="match status" value="1"/>
</dbReference>
<dbReference type="EC" id="6.2.1.30" evidence="6 9"/>
<dbReference type="Gene3D" id="3.30.300.30">
    <property type="match status" value="1"/>
</dbReference>
<dbReference type="AlphaFoldDB" id="A0A1L3LQ16"/>
<dbReference type="InterPro" id="IPR051414">
    <property type="entry name" value="Adenylate-forming_Reductase"/>
</dbReference>
<dbReference type="CDD" id="cd05913">
    <property type="entry name" value="PaaK"/>
    <property type="match status" value="1"/>
</dbReference>
<evidence type="ECO:0000256" key="2">
    <source>
        <dbReference type="ARBA" id="ARBA00022598"/>
    </source>
</evidence>
<feature type="compositionally biased region" description="Basic and acidic residues" evidence="10">
    <location>
        <begin position="422"/>
        <end position="436"/>
    </location>
</feature>
<dbReference type="RefSeq" id="WP_037387795.1">
    <property type="nucleotide sequence ID" value="NZ_CP013107.1"/>
</dbReference>
<evidence type="ECO:0000256" key="3">
    <source>
        <dbReference type="ARBA" id="ARBA00022741"/>
    </source>
</evidence>
<dbReference type="PANTHER" id="PTHR43439:SF1">
    <property type="entry name" value="PHENYLACETATE-COENZYME A LIGASE"/>
    <property type="match status" value="1"/>
</dbReference>
<comment type="similarity">
    <text evidence="5 9">Belongs to the phenylacetyl-CoA ligase family.</text>
</comment>
<evidence type="ECO:0000256" key="8">
    <source>
        <dbReference type="ARBA" id="ARBA00075111"/>
    </source>
</evidence>
<keyword evidence="12" id="KW-1185">Reference proteome</keyword>
<dbReference type="KEGG" id="same:SAMCFNEI73_Ch2911"/>
<organism evidence="11 12">
    <name type="scientific">Sinorhizobium americanum</name>
    <dbReference type="NCBI Taxonomy" id="194963"/>
    <lineage>
        <taxon>Bacteria</taxon>
        <taxon>Pseudomonadati</taxon>
        <taxon>Pseudomonadota</taxon>
        <taxon>Alphaproteobacteria</taxon>
        <taxon>Hyphomicrobiales</taxon>
        <taxon>Rhizobiaceae</taxon>
        <taxon>Sinorhizobium/Ensifer group</taxon>
        <taxon>Sinorhizobium</taxon>
    </lineage>
</organism>
<accession>A0A1L3LQ16</accession>
<dbReference type="NCBIfam" id="TIGR02155">
    <property type="entry name" value="PA_CoA_ligase"/>
    <property type="match status" value="1"/>
</dbReference>
<evidence type="ECO:0000256" key="4">
    <source>
        <dbReference type="ARBA" id="ARBA00060591"/>
    </source>
</evidence>
<evidence type="ECO:0000313" key="12">
    <source>
        <dbReference type="Proteomes" id="UP000182306"/>
    </source>
</evidence>
<dbReference type="Pfam" id="PF00501">
    <property type="entry name" value="AMP-binding"/>
    <property type="match status" value="1"/>
</dbReference>
<dbReference type="InterPro" id="IPR011880">
    <property type="entry name" value="PA_CoA_ligase"/>
</dbReference>
<protein>
    <recommendedName>
        <fullName evidence="7 9">Phenylacetate-coenzyme A ligase</fullName>
        <ecNumber evidence="6 9">6.2.1.30</ecNumber>
    </recommendedName>
    <alternativeName>
        <fullName evidence="8 9">Phenylacetyl-CoA ligase</fullName>
    </alternativeName>
</protein>
<evidence type="ECO:0000256" key="5">
    <source>
        <dbReference type="ARBA" id="ARBA00061566"/>
    </source>
</evidence>
<dbReference type="Pfam" id="PF14535">
    <property type="entry name" value="AMP-binding_C_2"/>
    <property type="match status" value="1"/>
</dbReference>
<sequence length="436" mass="48467">MEDLSPRPGDLDPIETASRDEIAALQLERMRWSLAHAYENSPFYRARFDATGVHPSDLKTLADLAKFPFTTKQDLRETYPFGMFAVPRQRICRIHASSGTTGKPTVVGYTLKDIDTWGAVVARSIRASGGRPGDIVHISYGYGLFTGGLGAHYGAERLGCTVVPISGGMTERQVTLIADFKPRIIMVTPSYMLSILDEFRRQGRDPRESSLAVGIFGAEPWTNAMREEIERAFDMHAVDIYGLSEVMGPGVANECVETKDGLHIWEDHFYPEIIDPVTGDVLPDGEMGELVFTTLTKEGLPMIRYRTRDLTRLLPGTARSMRRVEKITGRSDDMMILRGVNVFPTQIEEQILKCHGLAPHFQIELTRKGRMDTMTVHVECTIEAADETARAGSESELAHHIKSVVGVSTRIEIHDPGGVARSEGKAKRIVDNRPKE</sequence>
<reference evidence="11 12" key="1">
    <citation type="submission" date="2015-10" db="EMBL/GenBank/DDBJ databases">
        <title>Genomic differences between typical nodule nitrogen-fixing rhizobial strains and those coming from bean seeds.</title>
        <authorList>
            <person name="Peralta H."/>
            <person name="Aguilar-Vera A."/>
            <person name="Diaz R."/>
            <person name="Mora Y."/>
            <person name="Martinez-Batallar G."/>
            <person name="Salazar E."/>
            <person name="Vargas-Lagunas C."/>
            <person name="Encarnacion S."/>
            <person name="Girard L."/>
            <person name="Mora J."/>
        </authorList>
    </citation>
    <scope>NUCLEOTIDE SEQUENCE [LARGE SCALE GENOMIC DNA]</scope>
    <source>
        <strain evidence="11 12">CFNEI 73</strain>
    </source>
</reference>
<dbReference type="InterPro" id="IPR042099">
    <property type="entry name" value="ANL_N_sf"/>
</dbReference>
<keyword evidence="2 9" id="KW-0436">Ligase</keyword>
<dbReference type="InterPro" id="IPR049623">
    <property type="entry name" value="PA_CoA_lig_proteobact_actino"/>
</dbReference>
<dbReference type="EMBL" id="CP013107">
    <property type="protein sequence ID" value="APG92184.1"/>
    <property type="molecule type" value="Genomic_DNA"/>
</dbReference>
<dbReference type="OrthoDB" id="580775at2"/>
<keyword evidence="3 9" id="KW-0547">Nucleotide-binding</keyword>